<dbReference type="STRING" id="57577.A0A2K3M9W4"/>
<dbReference type="InterPro" id="IPR039274">
    <property type="entry name" value="FPF1"/>
</dbReference>
<organism evidence="2 3">
    <name type="scientific">Trifolium pratense</name>
    <name type="common">Red clover</name>
    <dbReference type="NCBI Taxonomy" id="57577"/>
    <lineage>
        <taxon>Eukaryota</taxon>
        <taxon>Viridiplantae</taxon>
        <taxon>Streptophyta</taxon>
        <taxon>Embryophyta</taxon>
        <taxon>Tracheophyta</taxon>
        <taxon>Spermatophyta</taxon>
        <taxon>Magnoliopsida</taxon>
        <taxon>eudicotyledons</taxon>
        <taxon>Gunneridae</taxon>
        <taxon>Pentapetalae</taxon>
        <taxon>rosids</taxon>
        <taxon>fabids</taxon>
        <taxon>Fabales</taxon>
        <taxon>Fabaceae</taxon>
        <taxon>Papilionoideae</taxon>
        <taxon>50 kb inversion clade</taxon>
        <taxon>NPAAA clade</taxon>
        <taxon>Hologalegina</taxon>
        <taxon>IRL clade</taxon>
        <taxon>Trifolieae</taxon>
        <taxon>Trifolium</taxon>
    </lineage>
</organism>
<gene>
    <name evidence="2" type="ORF">L195_g043667</name>
</gene>
<dbReference type="GO" id="GO:0009909">
    <property type="term" value="P:regulation of flower development"/>
    <property type="evidence" value="ECO:0007669"/>
    <property type="project" value="InterPro"/>
</dbReference>
<dbReference type="AlphaFoldDB" id="A0A2K3M9W4"/>
<sequence>MSGVWVFNPNGIMRLVDGVEAMEGCCQGSGGRRKVLVHTTSNGIITSYTVLE</sequence>
<evidence type="ECO:0000313" key="3">
    <source>
        <dbReference type="Proteomes" id="UP000236291"/>
    </source>
</evidence>
<dbReference type="EMBL" id="ASHM01054225">
    <property type="protein sequence ID" value="PNX87575.1"/>
    <property type="molecule type" value="Genomic_DNA"/>
</dbReference>
<name>A0A2K3M9W4_TRIPR</name>
<accession>A0A2K3M9W4</accession>
<comment type="caution">
    <text evidence="2">The sequence shown here is derived from an EMBL/GenBank/DDBJ whole genome shotgun (WGS) entry which is preliminary data.</text>
</comment>
<dbReference type="Proteomes" id="UP000236291">
    <property type="component" value="Unassembled WGS sequence"/>
</dbReference>
<comment type="similarity">
    <text evidence="1">Belongs to the FPF1 family.</text>
</comment>
<proteinExistence type="inferred from homology"/>
<reference evidence="2 3" key="2">
    <citation type="journal article" date="2017" name="Front. Plant Sci.">
        <title>Gene Classification and Mining of Molecular Markers Useful in Red Clover (Trifolium pratense) Breeding.</title>
        <authorList>
            <person name="Istvanek J."/>
            <person name="Dluhosova J."/>
            <person name="Dluhos P."/>
            <person name="Patkova L."/>
            <person name="Nedelnik J."/>
            <person name="Repkova J."/>
        </authorList>
    </citation>
    <scope>NUCLEOTIDE SEQUENCE [LARGE SCALE GENOMIC DNA]</scope>
    <source>
        <strain evidence="3">cv. Tatra</strain>
        <tissue evidence="2">Young leaves</tissue>
    </source>
</reference>
<protein>
    <submittedName>
        <fullName evidence="2">Uncharacterized protein</fullName>
    </submittedName>
</protein>
<evidence type="ECO:0000313" key="2">
    <source>
        <dbReference type="EMBL" id="PNX87575.1"/>
    </source>
</evidence>
<evidence type="ECO:0000256" key="1">
    <source>
        <dbReference type="ARBA" id="ARBA00008013"/>
    </source>
</evidence>
<reference evidence="2 3" key="1">
    <citation type="journal article" date="2014" name="Am. J. Bot.">
        <title>Genome assembly and annotation for red clover (Trifolium pratense; Fabaceae).</title>
        <authorList>
            <person name="Istvanek J."/>
            <person name="Jaros M."/>
            <person name="Krenek A."/>
            <person name="Repkova J."/>
        </authorList>
    </citation>
    <scope>NUCLEOTIDE SEQUENCE [LARGE SCALE GENOMIC DNA]</scope>
    <source>
        <strain evidence="3">cv. Tatra</strain>
        <tissue evidence="2">Young leaves</tissue>
    </source>
</reference>
<dbReference type="PANTHER" id="PTHR33433">
    <property type="entry name" value="FLOWERING-PROMOTING FACTOR 1-LIKE PROTEIN 1"/>
    <property type="match status" value="1"/>
</dbReference>